<dbReference type="KEGG" id="nps:KRR39_03335"/>
<protein>
    <recommendedName>
        <fullName evidence="2">DUF2231 domain-containing protein</fullName>
    </recommendedName>
</protein>
<evidence type="ECO:0000256" key="1">
    <source>
        <dbReference type="SAM" id="Phobius"/>
    </source>
</evidence>
<sequence>MEIAGLPLHPLVVHGAVVLIPLTALLAIGFAVLPRWRWLLRWPTAVASVLGIALGFLATTTGDALEEARPELEALVHEHAERGELLANLTVVLAVVVVAAAFMLPGPSALASGRGEVSRRVVYADKVLPVLLVLAAVVVLVQVVLTGDSGARAVWG</sequence>
<keyword evidence="4" id="KW-1185">Reference proteome</keyword>
<dbReference type="InterPro" id="IPR019251">
    <property type="entry name" value="DUF2231_TM"/>
</dbReference>
<dbReference type="Pfam" id="PF09990">
    <property type="entry name" value="DUF2231"/>
    <property type="match status" value="1"/>
</dbReference>
<organism evidence="3 4">
    <name type="scientific">Nocardioides panacis</name>
    <dbReference type="NCBI Taxonomy" id="2849501"/>
    <lineage>
        <taxon>Bacteria</taxon>
        <taxon>Bacillati</taxon>
        <taxon>Actinomycetota</taxon>
        <taxon>Actinomycetes</taxon>
        <taxon>Propionibacteriales</taxon>
        <taxon>Nocardioidaceae</taxon>
        <taxon>Nocardioides</taxon>
    </lineage>
</organism>
<keyword evidence="1" id="KW-0472">Membrane</keyword>
<feature type="domain" description="DUF2231" evidence="2">
    <location>
        <begin position="5"/>
        <end position="155"/>
    </location>
</feature>
<gene>
    <name evidence="3" type="ORF">KRR39_03335</name>
</gene>
<feature type="transmembrane region" description="Helical" evidence="1">
    <location>
        <begin position="127"/>
        <end position="145"/>
    </location>
</feature>
<dbReference type="AlphaFoldDB" id="A0A975SZU3"/>
<proteinExistence type="predicted"/>
<keyword evidence="1" id="KW-1133">Transmembrane helix</keyword>
<dbReference type="Proteomes" id="UP000683575">
    <property type="component" value="Chromosome"/>
</dbReference>
<reference evidence="3" key="1">
    <citation type="submission" date="2021-06" db="EMBL/GenBank/DDBJ databases">
        <title>Complete genome sequence of Nocardioides sp. G188.</title>
        <authorList>
            <person name="Im W.-T."/>
        </authorList>
    </citation>
    <scope>NUCLEOTIDE SEQUENCE</scope>
    <source>
        <strain evidence="3">G188</strain>
    </source>
</reference>
<evidence type="ECO:0000313" key="4">
    <source>
        <dbReference type="Proteomes" id="UP000683575"/>
    </source>
</evidence>
<name>A0A975SZU3_9ACTN</name>
<evidence type="ECO:0000259" key="2">
    <source>
        <dbReference type="Pfam" id="PF09990"/>
    </source>
</evidence>
<feature type="transmembrane region" description="Helical" evidence="1">
    <location>
        <begin position="12"/>
        <end position="33"/>
    </location>
</feature>
<feature type="transmembrane region" description="Helical" evidence="1">
    <location>
        <begin position="45"/>
        <end position="65"/>
    </location>
</feature>
<keyword evidence="1" id="KW-0812">Transmembrane</keyword>
<feature type="transmembrane region" description="Helical" evidence="1">
    <location>
        <begin position="85"/>
        <end position="106"/>
    </location>
</feature>
<evidence type="ECO:0000313" key="3">
    <source>
        <dbReference type="EMBL" id="QWZ08896.1"/>
    </source>
</evidence>
<dbReference type="RefSeq" id="WP_216940742.1">
    <property type="nucleotide sequence ID" value="NZ_CP077062.1"/>
</dbReference>
<accession>A0A975SZU3</accession>
<dbReference type="EMBL" id="CP077062">
    <property type="protein sequence ID" value="QWZ08896.1"/>
    <property type="molecule type" value="Genomic_DNA"/>
</dbReference>